<feature type="binding site" evidence="1">
    <location>
        <position position="40"/>
    </location>
    <ligand>
        <name>Mg(2+)</name>
        <dbReference type="ChEBI" id="CHEBI:18420"/>
        <label>1</label>
    </ligand>
</feature>
<comment type="cofactor">
    <cofactor evidence="1">
        <name>Mg(2+)</name>
        <dbReference type="ChEBI" id="CHEBI:18420"/>
    </cofactor>
    <text evidence="1">Binds 2 magnesium ions per subunit.</text>
</comment>
<dbReference type="InterPro" id="IPR036705">
    <property type="entry name" value="Ribosyl_crysJ1_sf"/>
</dbReference>
<dbReference type="GO" id="GO:0016787">
    <property type="term" value="F:hydrolase activity"/>
    <property type="evidence" value="ECO:0007669"/>
    <property type="project" value="UniProtKB-KW"/>
</dbReference>
<evidence type="ECO:0000313" key="2">
    <source>
        <dbReference type="EMBL" id="QOQ79588.1"/>
    </source>
</evidence>
<dbReference type="SUPFAM" id="SSF101478">
    <property type="entry name" value="ADP-ribosylglycohydrolase"/>
    <property type="match status" value="1"/>
</dbReference>
<dbReference type="AlphaFoldDB" id="A0A7M1KUL0"/>
<keyword evidence="1" id="KW-0479">Metal-binding</keyword>
<keyword evidence="2" id="KW-0378">Hydrolase</keyword>
<feature type="binding site" evidence="1">
    <location>
        <position position="227"/>
    </location>
    <ligand>
        <name>Mg(2+)</name>
        <dbReference type="ChEBI" id="CHEBI:18420"/>
        <label>1</label>
    </ligand>
</feature>
<dbReference type="Gene3D" id="1.10.4080.10">
    <property type="entry name" value="ADP-ribosylation/Crystallin J1"/>
    <property type="match status" value="1"/>
</dbReference>
<dbReference type="PANTHER" id="PTHR16222:SF12">
    <property type="entry name" value="ADP-RIBOSYLGLYCOHYDROLASE-RELATED"/>
    <property type="match status" value="1"/>
</dbReference>
<dbReference type="Pfam" id="PF03747">
    <property type="entry name" value="ADP_ribosyl_GH"/>
    <property type="match status" value="1"/>
</dbReference>
<dbReference type="InterPro" id="IPR050792">
    <property type="entry name" value="ADP-ribosylglycohydrolase"/>
</dbReference>
<gene>
    <name evidence="2" type="ORF">IMX20_02495</name>
</gene>
<dbReference type="Proteomes" id="UP000595091">
    <property type="component" value="Chromosome"/>
</dbReference>
<organism evidence="2 3">
    <name type="scientific">Aerococcus urinaeequi</name>
    <dbReference type="NCBI Taxonomy" id="51665"/>
    <lineage>
        <taxon>Bacteria</taxon>
        <taxon>Bacillati</taxon>
        <taxon>Bacillota</taxon>
        <taxon>Bacilli</taxon>
        <taxon>Lactobacillales</taxon>
        <taxon>Aerococcaceae</taxon>
        <taxon>Aerococcus</taxon>
    </lineage>
</organism>
<evidence type="ECO:0000313" key="3">
    <source>
        <dbReference type="Proteomes" id="UP000595091"/>
    </source>
</evidence>
<evidence type="ECO:0000256" key="1">
    <source>
        <dbReference type="PIRSR" id="PIRSR605502-1"/>
    </source>
</evidence>
<dbReference type="PANTHER" id="PTHR16222">
    <property type="entry name" value="ADP-RIBOSYLGLYCOHYDROLASE"/>
    <property type="match status" value="1"/>
</dbReference>
<dbReference type="GeneID" id="32029892"/>
<reference evidence="2 3" key="1">
    <citation type="submission" date="2020-10" db="EMBL/GenBank/DDBJ databases">
        <title>Plasmid carrying two tetracycline resistance determinant.</title>
        <authorList>
            <person name="Yang Q."/>
        </authorList>
    </citation>
    <scope>NUCLEOTIDE SEQUENCE [LARGE SCALE GENOMIC DNA]</scope>
    <source>
        <strain evidence="2 3">T43</strain>
    </source>
</reference>
<accession>A0A7M1KUL0</accession>
<name>A0A7M1KUL0_9LACT</name>
<dbReference type="RefSeq" id="WP_003141593.1">
    <property type="nucleotide sequence ID" value="NZ_CP063065.1"/>
</dbReference>
<protein>
    <submittedName>
        <fullName evidence="2">ADP-ribosylglycohydrolase family protein</fullName>
    </submittedName>
</protein>
<feature type="binding site" evidence="1">
    <location>
        <position position="38"/>
    </location>
    <ligand>
        <name>Mg(2+)</name>
        <dbReference type="ChEBI" id="CHEBI:18420"/>
        <label>1</label>
    </ligand>
</feature>
<keyword evidence="1" id="KW-0460">Magnesium</keyword>
<dbReference type="InterPro" id="IPR005502">
    <property type="entry name" value="Ribosyl_crysJ1"/>
</dbReference>
<proteinExistence type="predicted"/>
<dbReference type="GO" id="GO:0046872">
    <property type="term" value="F:metal ion binding"/>
    <property type="evidence" value="ECO:0007669"/>
    <property type="project" value="UniProtKB-KW"/>
</dbReference>
<feature type="binding site" evidence="1">
    <location>
        <position position="39"/>
    </location>
    <ligand>
        <name>Mg(2+)</name>
        <dbReference type="ChEBI" id="CHEBI:18420"/>
        <label>1</label>
    </ligand>
</feature>
<feature type="binding site" evidence="1">
    <location>
        <position position="228"/>
    </location>
    <ligand>
        <name>Mg(2+)</name>
        <dbReference type="ChEBI" id="CHEBI:18420"/>
        <label>1</label>
    </ligand>
</feature>
<sequence length="272" mass="29479">MTTAVIGTVIGDVVGSRFERHNHKNKDFEFFTEKNHFTDDTVMTLAVADAIMDVAAQKLVLGQDNAAIEALAIASMQKLGQTYPLAGYGLNFSKWLRTVDPKPYGSYGNGAAMRIGPIGDLDLSDQDREHLARVITGISHNSEDGYLGANALAGVIATAKSQTDKDLIADKMTSYYPLDLTLDEIRPTYRFDVSCAGSIPVAFQAFLEGDSFEDVIRNAISVGGDSDTIASMAGAIASAYYQDVPDDMVVKTLTYLPDDLRAILTRWQSFVG</sequence>
<feature type="binding site" evidence="1">
    <location>
        <position position="225"/>
    </location>
    <ligand>
        <name>Mg(2+)</name>
        <dbReference type="ChEBI" id="CHEBI:18420"/>
        <label>1</label>
    </ligand>
</feature>
<dbReference type="EMBL" id="CP063065">
    <property type="protein sequence ID" value="QOQ79588.1"/>
    <property type="molecule type" value="Genomic_DNA"/>
</dbReference>